<dbReference type="RefSeq" id="WP_096895483.1">
    <property type="nucleotide sequence ID" value="NZ_BAOS01000028.1"/>
</dbReference>
<dbReference type="SUPFAM" id="SSF48452">
    <property type="entry name" value="TPR-like"/>
    <property type="match status" value="1"/>
</dbReference>
<keyword evidence="5" id="KW-0862">Zinc</keyword>
<evidence type="ECO:0000256" key="3">
    <source>
        <dbReference type="ARBA" id="ARBA00022723"/>
    </source>
</evidence>
<gene>
    <name evidence="10" type="ORF">SCALIN_C28_0311</name>
</gene>
<dbReference type="InterPro" id="IPR001915">
    <property type="entry name" value="Peptidase_M48"/>
</dbReference>
<evidence type="ECO:0000256" key="4">
    <source>
        <dbReference type="ARBA" id="ARBA00022801"/>
    </source>
</evidence>
<feature type="chain" id="PRO_5012493446" evidence="8">
    <location>
        <begin position="21"/>
        <end position="517"/>
    </location>
</feature>
<evidence type="ECO:0000259" key="9">
    <source>
        <dbReference type="Pfam" id="PF01435"/>
    </source>
</evidence>
<organism evidence="10 11">
    <name type="scientific">Candidatus Scalindua japonica</name>
    <dbReference type="NCBI Taxonomy" id="1284222"/>
    <lineage>
        <taxon>Bacteria</taxon>
        <taxon>Pseudomonadati</taxon>
        <taxon>Planctomycetota</taxon>
        <taxon>Candidatus Brocadiia</taxon>
        <taxon>Candidatus Brocadiales</taxon>
        <taxon>Candidatus Scalinduaceae</taxon>
        <taxon>Candidatus Scalindua</taxon>
    </lineage>
</organism>
<dbReference type="AlphaFoldDB" id="A0A286U1U1"/>
<keyword evidence="6" id="KW-0482">Metalloprotease</keyword>
<dbReference type="Pfam" id="PF01435">
    <property type="entry name" value="Peptidase_M48"/>
    <property type="match status" value="1"/>
</dbReference>
<feature type="signal peptide" evidence="8">
    <location>
        <begin position="1"/>
        <end position="20"/>
    </location>
</feature>
<keyword evidence="7" id="KW-0802">TPR repeat</keyword>
<dbReference type="GO" id="GO:0004222">
    <property type="term" value="F:metalloendopeptidase activity"/>
    <property type="evidence" value="ECO:0007669"/>
    <property type="project" value="InterPro"/>
</dbReference>
<dbReference type="EMBL" id="BAOS01000028">
    <property type="protein sequence ID" value="GAX62108.1"/>
    <property type="molecule type" value="Genomic_DNA"/>
</dbReference>
<comment type="caution">
    <text evidence="10">The sequence shown here is derived from an EMBL/GenBank/DDBJ whole genome shotgun (WGS) entry which is preliminary data.</text>
</comment>
<dbReference type="GO" id="GO:0051603">
    <property type="term" value="P:proteolysis involved in protein catabolic process"/>
    <property type="evidence" value="ECO:0007669"/>
    <property type="project" value="TreeGrafter"/>
</dbReference>
<dbReference type="InterPro" id="IPR011990">
    <property type="entry name" value="TPR-like_helical_dom_sf"/>
</dbReference>
<proteinExistence type="predicted"/>
<accession>A0A286U1U1</accession>
<dbReference type="OrthoDB" id="9810445at2"/>
<dbReference type="Proteomes" id="UP000218542">
    <property type="component" value="Unassembled WGS sequence"/>
</dbReference>
<keyword evidence="11" id="KW-1185">Reference proteome</keyword>
<comment type="cofactor">
    <cofactor evidence="1">
        <name>Zn(2+)</name>
        <dbReference type="ChEBI" id="CHEBI:29105"/>
    </cofactor>
</comment>
<dbReference type="SMART" id="SM00028">
    <property type="entry name" value="TPR"/>
    <property type="match status" value="2"/>
</dbReference>
<evidence type="ECO:0000256" key="1">
    <source>
        <dbReference type="ARBA" id="ARBA00001947"/>
    </source>
</evidence>
<dbReference type="PANTHER" id="PTHR22726">
    <property type="entry name" value="METALLOENDOPEPTIDASE OMA1"/>
    <property type="match status" value="1"/>
</dbReference>
<keyword evidence="8" id="KW-0732">Signal</keyword>
<name>A0A286U1U1_9BACT</name>
<evidence type="ECO:0000313" key="11">
    <source>
        <dbReference type="Proteomes" id="UP000218542"/>
    </source>
</evidence>
<protein>
    <submittedName>
        <fullName evidence="10">Zn-dependent protease</fullName>
    </submittedName>
</protein>
<dbReference type="GO" id="GO:0016020">
    <property type="term" value="C:membrane"/>
    <property type="evidence" value="ECO:0007669"/>
    <property type="project" value="TreeGrafter"/>
</dbReference>
<dbReference type="Gene3D" id="1.25.40.10">
    <property type="entry name" value="Tetratricopeptide repeat domain"/>
    <property type="match status" value="1"/>
</dbReference>
<dbReference type="PROSITE" id="PS50005">
    <property type="entry name" value="TPR"/>
    <property type="match status" value="1"/>
</dbReference>
<sequence length="517" mass="56762">MMRKLFIIVTLCSVTLYGCATNPVTGKRELGLVPTSSELEIGKQQYIPSRQMEGGDYTIDKELTEYVSGVGQRLAAVSDRKLPYEFAVLNNSIPNAWALPGGKIAINRGLLTELKNEAELAAVLGHEIVHAAARHGAKGMERGIFLQGAVALAGIASQGSGYANLAVQGSQIAAGLINQKYGRNAELESDLYGMKYMSRAGYDPKAAISVQETFLRLSEEAGRETDWLSGLFSSHPPSQERIDVNRVTAKTLPEGGELGVQRFQKKIAYIMKTRNAYEAYDNGIKALSKGKTGEALALAKKAISGEPKEGQFHALVGDINMKQQQYQNALKSYNKAVELNNEFFYFFVQRGLSKQKLGDQHGARTDLEKSTKLLPTATAMNALGNMSLAQGNQQEALQYFKIASSSNSEVGRQAEQSFIRLDMRQQPNNYIKTRINLTQKRYVVIMVANPTPIAVQNVKVKILYPDTQGKVMEIVKDVSNILSPGKSTIIETGLGPVENTNILRYMRVNVIRADVTE</sequence>
<dbReference type="Gene3D" id="3.30.2010.10">
    <property type="entry name" value="Metalloproteases ('zincins'), catalytic domain"/>
    <property type="match status" value="1"/>
</dbReference>
<dbReference type="InterPro" id="IPR019734">
    <property type="entry name" value="TPR_rpt"/>
</dbReference>
<evidence type="ECO:0000256" key="7">
    <source>
        <dbReference type="PROSITE-ProRule" id="PRU00339"/>
    </source>
</evidence>
<dbReference type="GO" id="GO:0046872">
    <property type="term" value="F:metal ion binding"/>
    <property type="evidence" value="ECO:0007669"/>
    <property type="project" value="UniProtKB-KW"/>
</dbReference>
<dbReference type="InterPro" id="IPR051156">
    <property type="entry name" value="Mito/Outer_Membr_Metalloprot"/>
</dbReference>
<dbReference type="PANTHER" id="PTHR22726:SF1">
    <property type="entry name" value="METALLOENDOPEPTIDASE OMA1, MITOCHONDRIAL"/>
    <property type="match status" value="1"/>
</dbReference>
<evidence type="ECO:0000256" key="2">
    <source>
        <dbReference type="ARBA" id="ARBA00022670"/>
    </source>
</evidence>
<keyword evidence="2 10" id="KW-0645">Protease</keyword>
<feature type="repeat" description="TPR" evidence="7">
    <location>
        <begin position="310"/>
        <end position="343"/>
    </location>
</feature>
<keyword evidence="4" id="KW-0378">Hydrolase</keyword>
<evidence type="ECO:0000313" key="10">
    <source>
        <dbReference type="EMBL" id="GAX62108.1"/>
    </source>
</evidence>
<keyword evidence="3" id="KW-0479">Metal-binding</keyword>
<evidence type="ECO:0000256" key="5">
    <source>
        <dbReference type="ARBA" id="ARBA00022833"/>
    </source>
</evidence>
<dbReference type="PROSITE" id="PS51257">
    <property type="entry name" value="PROKAR_LIPOPROTEIN"/>
    <property type="match status" value="1"/>
</dbReference>
<reference evidence="11" key="1">
    <citation type="journal article" date="2017" name="Environ. Microbiol. Rep.">
        <title>Genetic Diversity of Marine Anaerobic Ammonium-Oxidizing Bacteria as Revealed by Genomic and Proteomic Analyses of 'Candidatus Scalindua japonica'.</title>
        <authorList>
            <person name="Oshiki M."/>
            <person name="Mizuto K."/>
            <person name="Kimura Z."/>
            <person name="Kindaichi T."/>
            <person name="Satoh H."/>
            <person name="Okabe S."/>
        </authorList>
    </citation>
    <scope>NUCLEOTIDE SEQUENCE [LARGE SCALE GENOMIC DNA]</scope>
    <source>
        <strain evidence="11">husup-a2</strain>
    </source>
</reference>
<evidence type="ECO:0000256" key="8">
    <source>
        <dbReference type="SAM" id="SignalP"/>
    </source>
</evidence>
<feature type="domain" description="Peptidase M48" evidence="9">
    <location>
        <begin position="64"/>
        <end position="243"/>
    </location>
</feature>
<evidence type="ECO:0000256" key="6">
    <source>
        <dbReference type="ARBA" id="ARBA00023049"/>
    </source>
</evidence>
<dbReference type="Pfam" id="PF13414">
    <property type="entry name" value="TPR_11"/>
    <property type="match status" value="1"/>
</dbReference>